<name>A0A645EQ22_9ZZZZ</name>
<evidence type="ECO:0000313" key="1">
    <source>
        <dbReference type="EMBL" id="MPN03927.1"/>
    </source>
</evidence>
<comment type="caution">
    <text evidence="1">The sequence shown here is derived from an EMBL/GenBank/DDBJ whole genome shotgun (WGS) entry which is preliminary data.</text>
</comment>
<sequence length="139" mass="14211">MPLRAGPLTGRCLEQWVAQASDVEIATAGGFAVLVPDGLRPIISEQCVDILAPQTVTEAVGEGNADCPVVTGLARRWHGGAYAADAAFGVGDGTVLLAPGRGWQDQVGIGGGFGVAIGILQHDELRPFQGGVDQAEVGH</sequence>
<dbReference type="AlphaFoldDB" id="A0A645EQ22"/>
<dbReference type="EMBL" id="VSSQ01049848">
    <property type="protein sequence ID" value="MPN03927.1"/>
    <property type="molecule type" value="Genomic_DNA"/>
</dbReference>
<accession>A0A645EQ22</accession>
<organism evidence="1">
    <name type="scientific">bioreactor metagenome</name>
    <dbReference type="NCBI Taxonomy" id="1076179"/>
    <lineage>
        <taxon>unclassified sequences</taxon>
        <taxon>metagenomes</taxon>
        <taxon>ecological metagenomes</taxon>
    </lineage>
</organism>
<gene>
    <name evidence="1" type="ORF">SDC9_151162</name>
</gene>
<protein>
    <submittedName>
        <fullName evidence="1">Uncharacterized protein</fullName>
    </submittedName>
</protein>
<proteinExistence type="predicted"/>
<reference evidence="1" key="1">
    <citation type="submission" date="2019-08" db="EMBL/GenBank/DDBJ databases">
        <authorList>
            <person name="Kucharzyk K."/>
            <person name="Murdoch R.W."/>
            <person name="Higgins S."/>
            <person name="Loffler F."/>
        </authorList>
    </citation>
    <scope>NUCLEOTIDE SEQUENCE</scope>
</reference>